<reference evidence="2" key="1">
    <citation type="journal article" date="2010" name="Genome Biol.">
        <title>Genome sequence of the necrotrophic plant pathogen Pythium ultimum reveals original pathogenicity mechanisms and effector repertoire.</title>
        <authorList>
            <person name="Levesque C.A."/>
            <person name="Brouwer H."/>
            <person name="Cano L."/>
            <person name="Hamilton J.P."/>
            <person name="Holt C."/>
            <person name="Huitema E."/>
            <person name="Raffaele S."/>
            <person name="Robideau G.P."/>
            <person name="Thines M."/>
            <person name="Win J."/>
            <person name="Zerillo M.M."/>
            <person name="Beakes G.W."/>
            <person name="Boore J.L."/>
            <person name="Busam D."/>
            <person name="Dumas B."/>
            <person name="Ferriera S."/>
            <person name="Fuerstenberg S.I."/>
            <person name="Gachon C.M."/>
            <person name="Gaulin E."/>
            <person name="Govers F."/>
            <person name="Grenville-Briggs L."/>
            <person name="Horner N."/>
            <person name="Hostetler J."/>
            <person name="Jiang R.H."/>
            <person name="Johnson J."/>
            <person name="Krajaejun T."/>
            <person name="Lin H."/>
            <person name="Meijer H.J."/>
            <person name="Moore B."/>
            <person name="Morris P."/>
            <person name="Phuntmart V."/>
            <person name="Puiu D."/>
            <person name="Shetty J."/>
            <person name="Stajich J.E."/>
            <person name="Tripathy S."/>
            <person name="Wawra S."/>
            <person name="van West P."/>
            <person name="Whitty B.R."/>
            <person name="Coutinho P.M."/>
            <person name="Henrissat B."/>
            <person name="Martin F."/>
            <person name="Thomas P.D."/>
            <person name="Tyler B.M."/>
            <person name="De Vries R.P."/>
            <person name="Kamoun S."/>
            <person name="Yandell M."/>
            <person name="Tisserat N."/>
            <person name="Buell C.R."/>
        </authorList>
    </citation>
    <scope>NUCLEOTIDE SEQUENCE</scope>
    <source>
        <strain evidence="2">DAOM:BR144</strain>
    </source>
</reference>
<protein>
    <submittedName>
        <fullName evidence="1">Uncharacterized protein</fullName>
    </submittedName>
</protein>
<proteinExistence type="predicted"/>
<reference evidence="1" key="3">
    <citation type="submission" date="2015-02" db="UniProtKB">
        <authorList>
            <consortium name="EnsemblProtists"/>
        </authorList>
    </citation>
    <scope>IDENTIFICATION</scope>
    <source>
        <strain evidence="1">DAOM BR144</strain>
    </source>
</reference>
<dbReference type="HOGENOM" id="CLU_2517569_0_0_1"/>
<accession>K3WNZ0</accession>
<dbReference type="EnsemblProtists" id="PYU1_T006682">
    <property type="protein sequence ID" value="PYU1_T006682"/>
    <property type="gene ID" value="PYU1_G006670"/>
</dbReference>
<dbReference type="AlphaFoldDB" id="K3WNZ0"/>
<keyword evidence="2" id="KW-1185">Reference proteome</keyword>
<evidence type="ECO:0000313" key="1">
    <source>
        <dbReference type="EnsemblProtists" id="PYU1_T006682"/>
    </source>
</evidence>
<organism evidence="1 2">
    <name type="scientific">Globisporangium ultimum (strain ATCC 200006 / CBS 805.95 / DAOM BR144)</name>
    <name type="common">Pythium ultimum</name>
    <dbReference type="NCBI Taxonomy" id="431595"/>
    <lineage>
        <taxon>Eukaryota</taxon>
        <taxon>Sar</taxon>
        <taxon>Stramenopiles</taxon>
        <taxon>Oomycota</taxon>
        <taxon>Peronosporomycetes</taxon>
        <taxon>Pythiales</taxon>
        <taxon>Pythiaceae</taxon>
        <taxon>Globisporangium</taxon>
    </lineage>
</organism>
<sequence>MNKTSKTNVPLLFEFNENEGLEVLNAKVNDLVEPATETFEPKITRTDMKVYMKPGHHSAQRDLVSLTQDNMSCKIEYARLNYEKR</sequence>
<dbReference type="Proteomes" id="UP000019132">
    <property type="component" value="Unassembled WGS sequence"/>
</dbReference>
<name>K3WNZ0_GLOUD</name>
<dbReference type="InParanoid" id="K3WNZ0"/>
<reference evidence="2" key="2">
    <citation type="submission" date="2010-04" db="EMBL/GenBank/DDBJ databases">
        <authorList>
            <person name="Buell R."/>
            <person name="Hamilton J."/>
            <person name="Hostetler J."/>
        </authorList>
    </citation>
    <scope>NUCLEOTIDE SEQUENCE [LARGE SCALE GENOMIC DNA]</scope>
    <source>
        <strain evidence="2">DAOM:BR144</strain>
    </source>
</reference>
<evidence type="ECO:0000313" key="2">
    <source>
        <dbReference type="Proteomes" id="UP000019132"/>
    </source>
</evidence>
<dbReference type="VEuPathDB" id="FungiDB:PYU1_G006670"/>
<dbReference type="EMBL" id="GL376635">
    <property type="status" value="NOT_ANNOTATED_CDS"/>
    <property type="molecule type" value="Genomic_DNA"/>
</dbReference>